<dbReference type="Pfam" id="PF00096">
    <property type="entry name" value="zf-C2H2"/>
    <property type="match status" value="1"/>
</dbReference>
<dbReference type="InParanoid" id="A0A6P7G1A9"/>
<accession>A0A6P7G1A9</accession>
<keyword evidence="1" id="KW-0863">Zinc-finger</keyword>
<keyword evidence="1" id="KW-0479">Metal-binding</keyword>
<dbReference type="AlphaFoldDB" id="A0A6P7G1A9"/>
<sequence length="128" mass="15150">MSLVVARVQSGSNFSPHIIDNKMAASKKRDFKGADENIATYYYRCLNCRKTYKTKYSLIRHLKIECLRSPRFSCPYCYYQTKYSYSLNQHVQRKHKREANKSKLKKVLPMSMVQQVQNQQESKKIIDV</sequence>
<feature type="domain" description="C2H2-type" evidence="2">
    <location>
        <begin position="43"/>
        <end position="70"/>
    </location>
</feature>
<dbReference type="PROSITE" id="PS50157">
    <property type="entry name" value="ZINC_FINGER_C2H2_2"/>
    <property type="match status" value="1"/>
</dbReference>
<dbReference type="RefSeq" id="XP_028142714.1">
    <property type="nucleotide sequence ID" value="XM_028286913.1"/>
</dbReference>
<name>A0A6P7G1A9_DIAVI</name>
<dbReference type="GO" id="GO:0008270">
    <property type="term" value="F:zinc ion binding"/>
    <property type="evidence" value="ECO:0007669"/>
    <property type="project" value="UniProtKB-KW"/>
</dbReference>
<organism evidence="3">
    <name type="scientific">Diabrotica virgifera virgifera</name>
    <name type="common">western corn rootworm</name>
    <dbReference type="NCBI Taxonomy" id="50390"/>
    <lineage>
        <taxon>Eukaryota</taxon>
        <taxon>Metazoa</taxon>
        <taxon>Ecdysozoa</taxon>
        <taxon>Arthropoda</taxon>
        <taxon>Hexapoda</taxon>
        <taxon>Insecta</taxon>
        <taxon>Pterygota</taxon>
        <taxon>Neoptera</taxon>
        <taxon>Endopterygota</taxon>
        <taxon>Coleoptera</taxon>
        <taxon>Polyphaga</taxon>
        <taxon>Cucujiformia</taxon>
        <taxon>Chrysomeloidea</taxon>
        <taxon>Chrysomelidae</taxon>
        <taxon>Galerucinae</taxon>
        <taxon>Diabroticina</taxon>
        <taxon>Diabroticites</taxon>
        <taxon>Diabrotica</taxon>
    </lineage>
</organism>
<evidence type="ECO:0000256" key="1">
    <source>
        <dbReference type="PROSITE-ProRule" id="PRU00042"/>
    </source>
</evidence>
<dbReference type="SMART" id="SM00355">
    <property type="entry name" value="ZnF_C2H2"/>
    <property type="match status" value="2"/>
</dbReference>
<reference evidence="3" key="1">
    <citation type="submission" date="2025-08" db="UniProtKB">
        <authorList>
            <consortium name="RefSeq"/>
        </authorList>
    </citation>
    <scope>IDENTIFICATION</scope>
    <source>
        <tissue evidence="3">Whole insect</tissue>
    </source>
</reference>
<evidence type="ECO:0000313" key="3">
    <source>
        <dbReference type="RefSeq" id="XP_028142714.1"/>
    </source>
</evidence>
<evidence type="ECO:0000259" key="2">
    <source>
        <dbReference type="PROSITE" id="PS50157"/>
    </source>
</evidence>
<dbReference type="Gene3D" id="3.30.160.60">
    <property type="entry name" value="Classic Zinc Finger"/>
    <property type="match status" value="1"/>
</dbReference>
<keyword evidence="1" id="KW-0862">Zinc</keyword>
<dbReference type="InterPro" id="IPR013087">
    <property type="entry name" value="Znf_C2H2_type"/>
</dbReference>
<proteinExistence type="predicted"/>
<protein>
    <submittedName>
        <fullName evidence="3">Longitudinals lacking protein, isoforms A/B/D/L-like</fullName>
    </submittedName>
</protein>
<gene>
    <name evidence="3" type="primary">LOC114336542</name>
</gene>